<evidence type="ECO:0000256" key="1">
    <source>
        <dbReference type="SAM" id="MobiDB-lite"/>
    </source>
</evidence>
<name>A0ABU6QZX5_9FABA</name>
<reference evidence="2 3" key="1">
    <citation type="journal article" date="2023" name="Plants (Basel)">
        <title>Bridging the Gap: Combining Genomics and Transcriptomics Approaches to Understand Stylosanthes scabra, an Orphan Legume from the Brazilian Caatinga.</title>
        <authorList>
            <person name="Ferreira-Neto J.R.C."/>
            <person name="da Silva M.D."/>
            <person name="Binneck E."/>
            <person name="de Melo N.F."/>
            <person name="da Silva R.H."/>
            <person name="de Melo A.L.T.M."/>
            <person name="Pandolfi V."/>
            <person name="Bustamante F.O."/>
            <person name="Brasileiro-Vidal A.C."/>
            <person name="Benko-Iseppon A.M."/>
        </authorList>
    </citation>
    <scope>NUCLEOTIDE SEQUENCE [LARGE SCALE GENOMIC DNA]</scope>
    <source>
        <tissue evidence="2">Leaves</tissue>
    </source>
</reference>
<proteinExistence type="predicted"/>
<organism evidence="2 3">
    <name type="scientific">Stylosanthes scabra</name>
    <dbReference type="NCBI Taxonomy" id="79078"/>
    <lineage>
        <taxon>Eukaryota</taxon>
        <taxon>Viridiplantae</taxon>
        <taxon>Streptophyta</taxon>
        <taxon>Embryophyta</taxon>
        <taxon>Tracheophyta</taxon>
        <taxon>Spermatophyta</taxon>
        <taxon>Magnoliopsida</taxon>
        <taxon>eudicotyledons</taxon>
        <taxon>Gunneridae</taxon>
        <taxon>Pentapetalae</taxon>
        <taxon>rosids</taxon>
        <taxon>fabids</taxon>
        <taxon>Fabales</taxon>
        <taxon>Fabaceae</taxon>
        <taxon>Papilionoideae</taxon>
        <taxon>50 kb inversion clade</taxon>
        <taxon>dalbergioids sensu lato</taxon>
        <taxon>Dalbergieae</taxon>
        <taxon>Pterocarpus clade</taxon>
        <taxon>Stylosanthes</taxon>
    </lineage>
</organism>
<evidence type="ECO:0000313" key="2">
    <source>
        <dbReference type="EMBL" id="MED6117338.1"/>
    </source>
</evidence>
<dbReference type="EMBL" id="JASCZI010005377">
    <property type="protein sequence ID" value="MED6117338.1"/>
    <property type="molecule type" value="Genomic_DNA"/>
</dbReference>
<gene>
    <name evidence="2" type="ORF">PIB30_109046</name>
</gene>
<dbReference type="Proteomes" id="UP001341840">
    <property type="component" value="Unassembled WGS sequence"/>
</dbReference>
<keyword evidence="3" id="KW-1185">Reference proteome</keyword>
<comment type="caution">
    <text evidence="2">The sequence shown here is derived from an EMBL/GenBank/DDBJ whole genome shotgun (WGS) entry which is preliminary data.</text>
</comment>
<evidence type="ECO:0000313" key="3">
    <source>
        <dbReference type="Proteomes" id="UP001341840"/>
    </source>
</evidence>
<sequence>MDSIHATYKFNINPVPSKEYWTTTNYIKTDPPYIKRPIGRPKVHARKRDPVEVANDEPIITAFEGSSKTFRAKQQIRRRTSKRLVAASQQENPIPAEAMEPPKSPIAGPSKETLAAAGPAAQRVWQFMPTPGLSKK</sequence>
<protein>
    <submittedName>
        <fullName evidence="2">Uncharacterized protein</fullName>
    </submittedName>
</protein>
<feature type="region of interest" description="Disordered" evidence="1">
    <location>
        <begin position="80"/>
        <end position="119"/>
    </location>
</feature>
<accession>A0ABU6QZX5</accession>